<comment type="caution">
    <text evidence="2">The sequence shown here is derived from an EMBL/GenBank/DDBJ whole genome shotgun (WGS) entry which is preliminary data.</text>
</comment>
<accession>A0AA37HIC0</accession>
<dbReference type="InterPro" id="IPR047655">
    <property type="entry name" value="Transpos_IS630-like"/>
</dbReference>
<evidence type="ECO:0000313" key="3">
    <source>
        <dbReference type="Proteomes" id="UP001055286"/>
    </source>
</evidence>
<name>A0AA37HIC0_9HYPH</name>
<feature type="domain" description="Tc1-like transposase DDE" evidence="1">
    <location>
        <begin position="145"/>
        <end position="284"/>
    </location>
</feature>
<dbReference type="Proteomes" id="UP001055286">
    <property type="component" value="Unassembled WGS sequence"/>
</dbReference>
<dbReference type="Gene3D" id="3.30.420.10">
    <property type="entry name" value="Ribonuclease H-like superfamily/Ribonuclease H"/>
    <property type="match status" value="1"/>
</dbReference>
<dbReference type="GO" id="GO:0003676">
    <property type="term" value="F:nucleic acid binding"/>
    <property type="evidence" value="ECO:0007669"/>
    <property type="project" value="InterPro"/>
</dbReference>
<dbReference type="InterPro" id="IPR038717">
    <property type="entry name" value="Tc1-like_DDE_dom"/>
</dbReference>
<organism evidence="2 3">
    <name type="scientific">Methylobacterium frigidaeris</name>
    <dbReference type="NCBI Taxonomy" id="2038277"/>
    <lineage>
        <taxon>Bacteria</taxon>
        <taxon>Pseudomonadati</taxon>
        <taxon>Pseudomonadota</taxon>
        <taxon>Alphaproteobacteria</taxon>
        <taxon>Hyphomicrobiales</taxon>
        <taxon>Methylobacteriaceae</taxon>
        <taxon>Methylobacterium</taxon>
    </lineage>
</organism>
<evidence type="ECO:0000313" key="2">
    <source>
        <dbReference type="EMBL" id="GJD66298.1"/>
    </source>
</evidence>
<sequence length="315" mass="35212">MTPCGDAVGLIPLWDEPQRAVAPGCPRLTPLPPPATFGGRTHTLTFGVEALDGLAERLSLNPGRSRRLGPAHAIKCAGHCSRRRTGHALAAATGISLRSVQRIWQEHRLQPQRMRTFKRSTDPAFAEKVEDIVGLYMDPPRHAVVLSVDEKSQIQALERTRPDCPLASGRPATRTHDYVRHGTTTLFAALNVLEGTVIGRCMQRHRHEEFLRFLNAVEAAVPAGKVIYVVLDNYRTHTHAKIRAWLSRHPRCVFHFTPTSASWLNAVEGFFSALSRRRLRRGTFTGIVDLQAAIKRYIAEHNDRPKPFVWTKPAA</sequence>
<dbReference type="PANTHER" id="PTHR30347">
    <property type="entry name" value="POTASSIUM CHANNEL RELATED"/>
    <property type="match status" value="1"/>
</dbReference>
<dbReference type="NCBIfam" id="NF033545">
    <property type="entry name" value="transpos_IS630"/>
    <property type="match status" value="1"/>
</dbReference>
<dbReference type="EMBL" id="BPQJ01000060">
    <property type="protein sequence ID" value="GJD66298.1"/>
    <property type="molecule type" value="Genomic_DNA"/>
</dbReference>
<proteinExistence type="predicted"/>
<keyword evidence="3" id="KW-1185">Reference proteome</keyword>
<dbReference type="Pfam" id="PF13358">
    <property type="entry name" value="DDE_3"/>
    <property type="match status" value="1"/>
</dbReference>
<protein>
    <recommendedName>
        <fullName evidence="1">Tc1-like transposase DDE domain-containing protein</fullName>
    </recommendedName>
</protein>
<dbReference type="InterPro" id="IPR052702">
    <property type="entry name" value="MscS-like_channel"/>
</dbReference>
<evidence type="ECO:0000259" key="1">
    <source>
        <dbReference type="Pfam" id="PF13358"/>
    </source>
</evidence>
<dbReference type="AlphaFoldDB" id="A0AA37HIC0"/>
<reference evidence="2" key="1">
    <citation type="journal article" date="2016" name="Front. Microbiol.">
        <title>Genome Sequence of the Piezophilic, Mesophilic Sulfate-Reducing Bacterium Desulfovibrio indicus J2T.</title>
        <authorList>
            <person name="Cao J."/>
            <person name="Maignien L."/>
            <person name="Shao Z."/>
            <person name="Alain K."/>
            <person name="Jebbar M."/>
        </authorList>
    </citation>
    <scope>NUCLEOTIDE SEQUENCE</scope>
    <source>
        <strain evidence="2">JCM 32048</strain>
    </source>
</reference>
<dbReference type="PANTHER" id="PTHR30347:SF1">
    <property type="entry name" value="MECHANOSENSITIVE CHANNEL MSCK"/>
    <property type="match status" value="1"/>
</dbReference>
<reference evidence="2" key="2">
    <citation type="submission" date="2021-08" db="EMBL/GenBank/DDBJ databases">
        <authorList>
            <person name="Tani A."/>
            <person name="Ola A."/>
            <person name="Ogura Y."/>
            <person name="Katsura K."/>
            <person name="Hayashi T."/>
        </authorList>
    </citation>
    <scope>NUCLEOTIDE SEQUENCE</scope>
    <source>
        <strain evidence="2">JCM 32048</strain>
    </source>
</reference>
<gene>
    <name evidence="2" type="ORF">MPEAHAMD_6495</name>
</gene>
<dbReference type="InterPro" id="IPR036397">
    <property type="entry name" value="RNaseH_sf"/>
</dbReference>